<dbReference type="AlphaFoldDB" id="A0A813HX15"/>
<organism evidence="1 2">
    <name type="scientific">Polarella glacialis</name>
    <name type="common">Dinoflagellate</name>
    <dbReference type="NCBI Taxonomy" id="89957"/>
    <lineage>
        <taxon>Eukaryota</taxon>
        <taxon>Sar</taxon>
        <taxon>Alveolata</taxon>
        <taxon>Dinophyceae</taxon>
        <taxon>Suessiales</taxon>
        <taxon>Suessiaceae</taxon>
        <taxon>Polarella</taxon>
    </lineage>
</organism>
<dbReference type="Proteomes" id="UP000654075">
    <property type="component" value="Unassembled WGS sequence"/>
</dbReference>
<feature type="non-terminal residue" evidence="1">
    <location>
        <position position="193"/>
    </location>
</feature>
<evidence type="ECO:0000313" key="2">
    <source>
        <dbReference type="Proteomes" id="UP000654075"/>
    </source>
</evidence>
<sequence length="193" mass="21351">MGATLRRPVLCAAAFLKGPPAAESISSQFVHLLPEAASWSGPSDLRHKATVEFAHGMQAWNQRSPLEGLQLFLRSAQKGYEVGEYLFRSGLYQELPPSDYQQAIRWYKRGARMNHPACTTMLGKLHLAMGELVEAVKMLSRTAAPIGRLPSPDAPQTRRVEVDNRGLGGEAGDALPQWFLGELHFQTEKIRDA</sequence>
<gene>
    <name evidence="1" type="ORF">PGLA1383_LOCUS56492</name>
</gene>
<comment type="caution">
    <text evidence="1">The sequence shown here is derived from an EMBL/GenBank/DDBJ whole genome shotgun (WGS) entry which is preliminary data.</text>
</comment>
<proteinExistence type="predicted"/>
<keyword evidence="2" id="KW-1185">Reference proteome</keyword>
<evidence type="ECO:0000313" key="1">
    <source>
        <dbReference type="EMBL" id="CAE8641932.1"/>
    </source>
</evidence>
<dbReference type="InterPro" id="IPR011990">
    <property type="entry name" value="TPR-like_helical_dom_sf"/>
</dbReference>
<name>A0A813HX15_POLGL</name>
<reference evidence="1" key="1">
    <citation type="submission" date="2021-02" db="EMBL/GenBank/DDBJ databases">
        <authorList>
            <person name="Dougan E. K."/>
            <person name="Rhodes N."/>
            <person name="Thang M."/>
            <person name="Chan C."/>
        </authorList>
    </citation>
    <scope>NUCLEOTIDE SEQUENCE</scope>
</reference>
<protein>
    <submittedName>
        <fullName evidence="1">Uncharacterized protein</fullName>
    </submittedName>
</protein>
<dbReference type="SUPFAM" id="SSF81901">
    <property type="entry name" value="HCP-like"/>
    <property type="match status" value="1"/>
</dbReference>
<accession>A0A813HX15</accession>
<dbReference type="EMBL" id="CAJNNV010033052">
    <property type="protein sequence ID" value="CAE8641932.1"/>
    <property type="molecule type" value="Genomic_DNA"/>
</dbReference>
<dbReference type="Gene3D" id="1.25.40.10">
    <property type="entry name" value="Tetratricopeptide repeat domain"/>
    <property type="match status" value="1"/>
</dbReference>
<dbReference type="OrthoDB" id="413318at2759"/>